<dbReference type="PANTHER" id="PTHR43459">
    <property type="entry name" value="ENOYL-COA HYDRATASE"/>
    <property type="match status" value="1"/>
</dbReference>
<evidence type="ECO:0000256" key="1">
    <source>
        <dbReference type="ARBA" id="ARBA00005254"/>
    </source>
</evidence>
<dbReference type="PANTHER" id="PTHR43459:SF1">
    <property type="entry name" value="EG:BACN32G11.4 PROTEIN"/>
    <property type="match status" value="1"/>
</dbReference>
<evidence type="ECO:0000256" key="2">
    <source>
        <dbReference type="ARBA" id="ARBA00023239"/>
    </source>
</evidence>
<organism evidence="3 4">
    <name type="scientific">Mangrovimicrobium sediminis</name>
    <dbReference type="NCBI Taxonomy" id="2562682"/>
    <lineage>
        <taxon>Bacteria</taxon>
        <taxon>Pseudomonadati</taxon>
        <taxon>Pseudomonadota</taxon>
        <taxon>Gammaproteobacteria</taxon>
        <taxon>Cellvibrionales</taxon>
        <taxon>Halieaceae</taxon>
        <taxon>Mangrovimicrobium</taxon>
    </lineage>
</organism>
<dbReference type="InterPro" id="IPR014748">
    <property type="entry name" value="Enoyl-CoA_hydra_C"/>
</dbReference>
<dbReference type="EMBL" id="SRLE01000012">
    <property type="protein sequence ID" value="TGD71924.1"/>
    <property type="molecule type" value="Genomic_DNA"/>
</dbReference>
<dbReference type="CDD" id="cd06558">
    <property type="entry name" value="crotonase-like"/>
    <property type="match status" value="1"/>
</dbReference>
<keyword evidence="2" id="KW-0456">Lyase</keyword>
<keyword evidence="3" id="KW-0413">Isomerase</keyword>
<dbReference type="GO" id="GO:0016836">
    <property type="term" value="F:hydro-lyase activity"/>
    <property type="evidence" value="ECO:0007669"/>
    <property type="project" value="UniProtKB-ARBA"/>
</dbReference>
<dbReference type="Gene3D" id="3.90.226.10">
    <property type="entry name" value="2-enoyl-CoA Hydratase, Chain A, domain 1"/>
    <property type="match status" value="1"/>
</dbReference>
<dbReference type="Pfam" id="PF00378">
    <property type="entry name" value="ECH_1"/>
    <property type="match status" value="1"/>
</dbReference>
<evidence type="ECO:0000313" key="3">
    <source>
        <dbReference type="EMBL" id="TGD71924.1"/>
    </source>
</evidence>
<comment type="similarity">
    <text evidence="1">Belongs to the enoyl-CoA hydratase/isomerase family.</text>
</comment>
<name>A0A4Z0LXG4_9GAMM</name>
<dbReference type="InterPro" id="IPR001753">
    <property type="entry name" value="Enoyl-CoA_hydra/iso"/>
</dbReference>
<reference evidence="3 4" key="1">
    <citation type="submission" date="2019-04" db="EMBL/GenBank/DDBJ databases">
        <title>Taxonomy of novel Haliea sp. from mangrove soil of West Coast of India.</title>
        <authorList>
            <person name="Verma A."/>
            <person name="Kumar P."/>
            <person name="Krishnamurthi S."/>
        </authorList>
    </citation>
    <scope>NUCLEOTIDE SEQUENCE [LARGE SCALE GENOMIC DNA]</scope>
    <source>
        <strain evidence="3 4">SAOS-164</strain>
    </source>
</reference>
<keyword evidence="4" id="KW-1185">Reference proteome</keyword>
<dbReference type="InterPro" id="IPR029045">
    <property type="entry name" value="ClpP/crotonase-like_dom_sf"/>
</dbReference>
<dbReference type="SUPFAM" id="SSF52096">
    <property type="entry name" value="ClpP/crotonase"/>
    <property type="match status" value="1"/>
</dbReference>
<gene>
    <name evidence="3" type="ORF">E4634_17600</name>
</gene>
<dbReference type="Proteomes" id="UP000298050">
    <property type="component" value="Unassembled WGS sequence"/>
</dbReference>
<dbReference type="OrthoDB" id="9807606at2"/>
<accession>A0A4Z0LXG4</accession>
<comment type="caution">
    <text evidence="3">The sequence shown here is derived from an EMBL/GenBank/DDBJ whole genome shotgun (WGS) entry which is preliminary data.</text>
</comment>
<dbReference type="GO" id="GO:0016853">
    <property type="term" value="F:isomerase activity"/>
    <property type="evidence" value="ECO:0007669"/>
    <property type="project" value="UniProtKB-KW"/>
</dbReference>
<dbReference type="FunFam" id="1.10.12.10:FF:000001">
    <property type="entry name" value="Probable enoyl-CoA hydratase, mitochondrial"/>
    <property type="match status" value="1"/>
</dbReference>
<protein>
    <submittedName>
        <fullName evidence="3">Enoyl-CoA hydratase/isomerase family protein</fullName>
    </submittedName>
</protein>
<dbReference type="RefSeq" id="WP_135445968.1">
    <property type="nucleotide sequence ID" value="NZ_SRLE01000012.1"/>
</dbReference>
<dbReference type="Gene3D" id="1.10.12.10">
    <property type="entry name" value="Lyase 2-enoyl-coa Hydratase, Chain A, domain 2"/>
    <property type="match status" value="1"/>
</dbReference>
<sequence>MSNYETITVERRDAVALVTLNRPDSLNSFNAAMRAELLAAAREVNNDDSVRVVVINGAGRGFSAGADLTEMPLDDPDWRVDDQLNLEYKPIVMEIYGATKPWISAVQGPAAGVASAIAMVCDLSVMAENAYIFQAFSAIGLVPDGGATWHLVHTLGRKRAYEIIATGERLGAAKCLEWGLCNRVVATDSLLDETLAWAAELAGRAPLSLRYAKQAVGQAAEASLAQTISDEAELQRICVASEDALEGATAFLEKRKPVWKGR</sequence>
<dbReference type="AlphaFoldDB" id="A0A4Z0LXG4"/>
<proteinExistence type="inferred from homology"/>
<evidence type="ECO:0000313" key="4">
    <source>
        <dbReference type="Proteomes" id="UP000298050"/>
    </source>
</evidence>